<sequence length="50" mass="5431">MATAPKVQKDAVTTRLYSSIPALMYLGDRVRKPASAASQMTTSPAEYAVW</sequence>
<accession>A0A7I9WB52</accession>
<gene>
    <name evidence="1" type="ORF">MAGR_58870</name>
</gene>
<protein>
    <submittedName>
        <fullName evidence="1">Uncharacterized protein</fullName>
    </submittedName>
</protein>
<reference evidence="1 2" key="1">
    <citation type="journal article" date="2019" name="Emerg. Microbes Infect.">
        <title>Comprehensive subspecies identification of 175 nontuberculous mycobacteria species based on 7547 genomic profiles.</title>
        <authorList>
            <person name="Matsumoto Y."/>
            <person name="Kinjo T."/>
            <person name="Motooka D."/>
            <person name="Nabeya D."/>
            <person name="Jung N."/>
            <person name="Uechi K."/>
            <person name="Horii T."/>
            <person name="Iida T."/>
            <person name="Fujita J."/>
            <person name="Nakamura S."/>
        </authorList>
    </citation>
    <scope>NUCLEOTIDE SEQUENCE [LARGE SCALE GENOMIC DNA]</scope>
    <source>
        <strain evidence="1 2">JCM 6377</strain>
    </source>
</reference>
<proteinExistence type="predicted"/>
<name>A0A7I9WB52_MYCAG</name>
<dbReference type="AlphaFoldDB" id="A0A7I9WB52"/>
<organism evidence="1 2">
    <name type="scientific">Mycolicibacterium agri</name>
    <name type="common">Mycobacterium agri</name>
    <dbReference type="NCBI Taxonomy" id="36811"/>
    <lineage>
        <taxon>Bacteria</taxon>
        <taxon>Bacillati</taxon>
        <taxon>Actinomycetota</taxon>
        <taxon>Actinomycetes</taxon>
        <taxon>Mycobacteriales</taxon>
        <taxon>Mycobacteriaceae</taxon>
        <taxon>Mycolicibacterium</taxon>
    </lineage>
</organism>
<evidence type="ECO:0000313" key="1">
    <source>
        <dbReference type="EMBL" id="GFG54446.1"/>
    </source>
</evidence>
<comment type="caution">
    <text evidence="1">The sequence shown here is derived from an EMBL/GenBank/DDBJ whole genome shotgun (WGS) entry which is preliminary data.</text>
</comment>
<dbReference type="Proteomes" id="UP000465302">
    <property type="component" value="Unassembled WGS sequence"/>
</dbReference>
<evidence type="ECO:0000313" key="2">
    <source>
        <dbReference type="Proteomes" id="UP000465302"/>
    </source>
</evidence>
<dbReference type="EMBL" id="BLKS01000001">
    <property type="protein sequence ID" value="GFG54446.1"/>
    <property type="molecule type" value="Genomic_DNA"/>
</dbReference>